<accession>A0ABT8DTV7</accession>
<keyword evidence="4" id="KW-0808">Transferase</keyword>
<proteinExistence type="predicted"/>
<evidence type="ECO:0000313" key="8">
    <source>
        <dbReference type="Proteomes" id="UP001228044"/>
    </source>
</evidence>
<keyword evidence="8" id="KW-1185">Reference proteome</keyword>
<keyword evidence="3" id="KW-0489">Methyltransferase</keyword>
<dbReference type="SMART" id="SM00317">
    <property type="entry name" value="SET"/>
    <property type="match status" value="1"/>
</dbReference>
<name>A0ABT8DTV7_9BURK</name>
<evidence type="ECO:0000256" key="5">
    <source>
        <dbReference type="ARBA" id="ARBA00022691"/>
    </source>
</evidence>
<evidence type="ECO:0000256" key="1">
    <source>
        <dbReference type="ARBA" id="ARBA00004286"/>
    </source>
</evidence>
<evidence type="ECO:0000313" key="7">
    <source>
        <dbReference type="EMBL" id="MDN3921730.1"/>
    </source>
</evidence>
<dbReference type="PANTHER" id="PTHR22884">
    <property type="entry name" value="SET DOMAIN PROTEINS"/>
    <property type="match status" value="1"/>
</dbReference>
<dbReference type="PROSITE" id="PS50280">
    <property type="entry name" value="SET"/>
    <property type="match status" value="1"/>
</dbReference>
<evidence type="ECO:0000259" key="6">
    <source>
        <dbReference type="PROSITE" id="PS50280"/>
    </source>
</evidence>
<dbReference type="InterPro" id="IPR046341">
    <property type="entry name" value="SET_dom_sf"/>
</dbReference>
<organism evidence="7 8">
    <name type="scientific">Roseateles violae</name>
    <dbReference type="NCBI Taxonomy" id="3058042"/>
    <lineage>
        <taxon>Bacteria</taxon>
        <taxon>Pseudomonadati</taxon>
        <taxon>Pseudomonadota</taxon>
        <taxon>Betaproteobacteria</taxon>
        <taxon>Burkholderiales</taxon>
        <taxon>Sphaerotilaceae</taxon>
        <taxon>Roseateles</taxon>
    </lineage>
</organism>
<keyword evidence="5" id="KW-0949">S-adenosyl-L-methionine</keyword>
<protein>
    <submittedName>
        <fullName evidence="7">SET domain-containing protein-lysine N-methyltransferase</fullName>
    </submittedName>
</protein>
<dbReference type="Pfam" id="PF00856">
    <property type="entry name" value="SET"/>
    <property type="match status" value="1"/>
</dbReference>
<reference evidence="7 8" key="1">
    <citation type="submission" date="2023-06" db="EMBL/GenBank/DDBJ databases">
        <title>Pelomonas sp. PFR6 16S ribosomal RNA gene Genome sequencing and assembly.</title>
        <authorList>
            <person name="Woo H."/>
        </authorList>
    </citation>
    <scope>NUCLEOTIDE SEQUENCE [LARGE SCALE GENOMIC DNA]</scope>
    <source>
        <strain evidence="7 8">PFR6</strain>
    </source>
</reference>
<comment type="subcellular location">
    <subcellularLocation>
        <location evidence="1">Chromosome</location>
    </subcellularLocation>
</comment>
<dbReference type="InterPro" id="IPR001214">
    <property type="entry name" value="SET_dom"/>
</dbReference>
<sequence length="142" mass="15281">MALAAHPAHQFVAVAVRRSRIDGFGVFAAEAIAAEAAIGDLTGEAVSVAEGRRRVQGRRRIMLVELSARRAIDATHSSDPMRFTNHSCRPNARIAVEAGSTVRFYALREIAVGEEITVDYGATHHEGQLACRCGQPGCIGWL</sequence>
<dbReference type="Gene3D" id="2.170.270.10">
    <property type="entry name" value="SET domain"/>
    <property type="match status" value="1"/>
</dbReference>
<dbReference type="SUPFAM" id="SSF82199">
    <property type="entry name" value="SET domain"/>
    <property type="match status" value="1"/>
</dbReference>
<evidence type="ECO:0000256" key="3">
    <source>
        <dbReference type="ARBA" id="ARBA00022603"/>
    </source>
</evidence>
<keyword evidence="2" id="KW-0158">Chromosome</keyword>
<evidence type="ECO:0000256" key="2">
    <source>
        <dbReference type="ARBA" id="ARBA00022454"/>
    </source>
</evidence>
<comment type="caution">
    <text evidence="7">The sequence shown here is derived from an EMBL/GenBank/DDBJ whole genome shotgun (WGS) entry which is preliminary data.</text>
</comment>
<feature type="domain" description="SET" evidence="6">
    <location>
        <begin position="12"/>
        <end position="121"/>
    </location>
</feature>
<dbReference type="EMBL" id="JAUHHC010000004">
    <property type="protein sequence ID" value="MDN3921730.1"/>
    <property type="molecule type" value="Genomic_DNA"/>
</dbReference>
<dbReference type="RefSeq" id="WP_290360043.1">
    <property type="nucleotide sequence ID" value="NZ_JAUHHC010000004.1"/>
</dbReference>
<dbReference type="Proteomes" id="UP001228044">
    <property type="component" value="Unassembled WGS sequence"/>
</dbReference>
<dbReference type="InterPro" id="IPR050777">
    <property type="entry name" value="SET2_Histone-Lys_MeTrsfase"/>
</dbReference>
<evidence type="ECO:0000256" key="4">
    <source>
        <dbReference type="ARBA" id="ARBA00022679"/>
    </source>
</evidence>
<gene>
    <name evidence="7" type="ORF">QWJ38_15660</name>
</gene>